<dbReference type="InterPro" id="IPR043006">
    <property type="entry name" value="AtzD/Barbiturase_RUB"/>
</dbReference>
<feature type="binding site" evidence="4">
    <location>
        <position position="331"/>
    </location>
    <ligand>
        <name>substrate</name>
    </ligand>
</feature>
<dbReference type="InterPro" id="IPR014086">
    <property type="entry name" value="AtzD/Barbiturase"/>
</dbReference>
<evidence type="ECO:0000256" key="1">
    <source>
        <dbReference type="ARBA" id="ARBA00010947"/>
    </source>
</evidence>
<organism evidence="5 6">
    <name type="scientific">Rhodoplanes serenus</name>
    <dbReference type="NCBI Taxonomy" id="200615"/>
    <lineage>
        <taxon>Bacteria</taxon>
        <taxon>Pseudomonadati</taxon>
        <taxon>Pseudomonadota</taxon>
        <taxon>Alphaproteobacteria</taxon>
        <taxon>Hyphomicrobiales</taxon>
        <taxon>Nitrobacteraceae</taxon>
        <taxon>Rhodoplanes</taxon>
    </lineage>
</organism>
<comment type="similarity">
    <text evidence="1 4">Belongs to the cyclic amide hydrolase (CyAH) family.</text>
</comment>
<dbReference type="Gene3D" id="3.30.1330.170">
    <property type="entry name" value="Cyanuric acid hydrolase/Barbiturase, RU A"/>
    <property type="match status" value="1"/>
</dbReference>
<dbReference type="Pfam" id="PF09663">
    <property type="entry name" value="Amido_AtzD_TrzD"/>
    <property type="match status" value="1"/>
</dbReference>
<dbReference type="HAMAP" id="MF_01989">
    <property type="entry name" value="Cyc_amidohydrol"/>
    <property type="match status" value="1"/>
</dbReference>
<comment type="function">
    <text evidence="4">Cyclic amide hydrolase of unknown substrate specificity. Catalyzes the hydrolytic ring-opening of a cyclic amide. Does not act on cyanuric acid nor barbituric acid.</text>
</comment>
<dbReference type="InterPro" id="IPR043008">
    <property type="entry name" value="AtzD/Barbiturase_RUA"/>
</dbReference>
<dbReference type="InterPro" id="IPR043007">
    <property type="entry name" value="AtzD/Barbiturase_RUC"/>
</dbReference>
<feature type="binding site" evidence="4">
    <location>
        <begin position="232"/>
        <end position="233"/>
    </location>
    <ligand>
        <name>substrate</name>
    </ligand>
</feature>
<comment type="domain">
    <text evidence="4">The monomer structure is formed from three repeating units (RUs) that share the same structure as one another. The monomer and the active site possess nearly threefold rotational symmetry, to the extent that the active site possesses three potential Ser-Lys catalytic dyads, but one of the 3 active site surfaces varies in composition suggesting it is involved in confering substrate specificity.</text>
</comment>
<dbReference type="Gene3D" id="3.30.1330.180">
    <property type="entry name" value="Cyanuric acid hydrolase/Barbiturase, RU B"/>
    <property type="match status" value="1"/>
</dbReference>
<dbReference type="AlphaFoldDB" id="A0A3S4FE43"/>
<sequence length="372" mass="38924">MSNQLLESRVVCVPMSSPGDVSQVAALFDRKEVDPRHVVAIMEQTEGDPYARGYATLAMEVLLSERLGLSRAEVFAKIPMMMIGGVGGIMTPHIYLFIKQPATTPAQGTAKRLAIGVASSRELKPEEYGTMIEVDLVAETVKRAMADAGITDPADIECVEVKCPAMTPARIADAESRNQKVVAMNPAVASSLAKGACALGIAVATGEVDRSKLRDGVINVDKTLYSSVASTSAGGEQVACRVMVLGNVKGAPGRLVAAHGVMQDQLDIAGARQAFVNAGLSLKDGILTEEDRKRVAGVLVNAGADYVTNVRGRRHVLHSDFLAPFCGIQAKAVAHAIVATIVGDTQFLASAGAEHQGPPGANLLCVIAEAKA</sequence>
<dbReference type="Proteomes" id="UP000289200">
    <property type="component" value="Unassembled WGS sequence"/>
</dbReference>
<reference evidence="6" key="1">
    <citation type="submission" date="2018-10" db="EMBL/GenBank/DDBJ databases">
        <authorList>
            <person name="Peiro R."/>
            <person name="Begona"/>
            <person name="Cbmso G."/>
            <person name="Lopez M."/>
            <person name="Gonzalez S."/>
            <person name="Sacristan E."/>
            <person name="Castillo E."/>
        </authorList>
    </citation>
    <scope>NUCLEOTIDE SEQUENCE [LARGE SCALE GENOMIC DNA]</scope>
</reference>
<dbReference type="GO" id="GO:0016812">
    <property type="term" value="F:hydrolase activity, acting on carbon-nitrogen (but not peptide) bonds, in cyclic amides"/>
    <property type="evidence" value="ECO:0007669"/>
    <property type="project" value="UniProtKB-UniRule"/>
</dbReference>
<feature type="region of interest" description="RU B" evidence="4">
    <location>
        <begin position="112"/>
        <end position="249"/>
    </location>
</feature>
<feature type="active site" evidence="4">
    <location>
        <position position="162"/>
    </location>
</feature>
<keyword evidence="6" id="KW-1185">Reference proteome</keyword>
<evidence type="ECO:0000256" key="4">
    <source>
        <dbReference type="HAMAP-Rule" id="MF_01989"/>
    </source>
</evidence>
<keyword evidence="3 4" id="KW-0378">Hydrolase</keyword>
<protein>
    <recommendedName>
        <fullName evidence="4">Cyclic amide hydrolase</fullName>
        <shortName evidence="4">CyAH</shortName>
        <ecNumber evidence="4">3.5.2.-</ecNumber>
    </recommendedName>
    <alternativeName>
        <fullName evidence="4">Ring-opening amidohydrolase</fullName>
    </alternativeName>
</protein>
<evidence type="ECO:0000256" key="2">
    <source>
        <dbReference type="ARBA" id="ARBA00011881"/>
    </source>
</evidence>
<dbReference type="EMBL" id="UWOC01000170">
    <property type="protein sequence ID" value="VCU10017.1"/>
    <property type="molecule type" value="Genomic_DNA"/>
</dbReference>
<dbReference type="EC" id="3.5.2.-" evidence="4"/>
<feature type="binding site" evidence="4">
    <location>
        <position position="52"/>
    </location>
    <ligand>
        <name>substrate</name>
    </ligand>
</feature>
<gene>
    <name evidence="5" type="primary">trzD</name>
    <name evidence="5" type="ORF">RHODGE_RHODGE_03674</name>
</gene>
<evidence type="ECO:0000256" key="3">
    <source>
        <dbReference type="ARBA" id="ARBA00022801"/>
    </source>
</evidence>
<evidence type="ECO:0000313" key="5">
    <source>
        <dbReference type="EMBL" id="VCU10017.1"/>
    </source>
</evidence>
<accession>A0A3S4FE43</accession>
<comment type="caution">
    <text evidence="4">Lacks conserved residue(s) required for the propagation of feature annotation.</text>
</comment>
<proteinExistence type="inferred from homology"/>
<feature type="region of interest" description="RU C" evidence="4">
    <location>
        <begin position="255"/>
        <end position="372"/>
    </location>
</feature>
<name>A0A3S4FE43_9BRAD</name>
<feature type="region of interest" description="RU A" evidence="4">
    <location>
        <begin position="1"/>
        <end position="103"/>
    </location>
</feature>
<dbReference type="OrthoDB" id="569708at2"/>
<dbReference type="Gene3D" id="3.30.1330.160">
    <property type="entry name" value="Cyanuric acid hydrolase/Barbituras, RU C"/>
    <property type="match status" value="1"/>
</dbReference>
<feature type="binding site" evidence="4">
    <location>
        <begin position="350"/>
        <end position="351"/>
    </location>
    <ligand>
        <name>substrate</name>
    </ligand>
</feature>
<feature type="active site" description="Nucleophile" evidence="4">
    <location>
        <position position="232"/>
    </location>
</feature>
<comment type="subunit">
    <text evidence="2 4">Homotetramer.</text>
</comment>
<evidence type="ECO:0000313" key="6">
    <source>
        <dbReference type="Proteomes" id="UP000289200"/>
    </source>
</evidence>
<dbReference type="RefSeq" id="WP_129610575.1">
    <property type="nucleotide sequence ID" value="NZ_UWOC01000170.1"/>
</dbReference>
<comment type="caution">
    <text evidence="5">The sequence shown here is derived from an EMBL/GenBank/DDBJ whole genome shotgun (WGS) entry which is preliminary data.</text>
</comment>
<dbReference type="NCBIfam" id="TIGR02714">
    <property type="entry name" value="amido_AtzD_TrzD"/>
    <property type="match status" value="1"/>
</dbReference>